<name>A0ABR8UEG2_9BACL</name>
<dbReference type="NCBIfam" id="TIGR01891">
    <property type="entry name" value="amidohydrolases"/>
    <property type="match status" value="1"/>
</dbReference>
<dbReference type="Pfam" id="PF07687">
    <property type="entry name" value="M20_dimer"/>
    <property type="match status" value="1"/>
</dbReference>
<dbReference type="PIRSF" id="PIRSF005962">
    <property type="entry name" value="Pept_M20D_amidohydro"/>
    <property type="match status" value="1"/>
</dbReference>
<organism evidence="2 3">
    <name type="scientific">Sporosarcina quadrami</name>
    <dbReference type="NCBI Taxonomy" id="2762234"/>
    <lineage>
        <taxon>Bacteria</taxon>
        <taxon>Bacillati</taxon>
        <taxon>Bacillota</taxon>
        <taxon>Bacilli</taxon>
        <taxon>Bacillales</taxon>
        <taxon>Caryophanaceae</taxon>
        <taxon>Sporosarcina</taxon>
    </lineage>
</organism>
<dbReference type="InterPro" id="IPR036264">
    <property type="entry name" value="Bact_exopeptidase_dim_dom"/>
</dbReference>
<dbReference type="Proteomes" id="UP000626786">
    <property type="component" value="Unassembled WGS sequence"/>
</dbReference>
<comment type="caution">
    <text evidence="2">The sequence shown here is derived from an EMBL/GenBank/DDBJ whole genome shotgun (WGS) entry which is preliminary data.</text>
</comment>
<dbReference type="EMBL" id="JACSQN010000018">
    <property type="protein sequence ID" value="MBD7985979.1"/>
    <property type="molecule type" value="Genomic_DNA"/>
</dbReference>
<dbReference type="Pfam" id="PF01546">
    <property type="entry name" value="Peptidase_M20"/>
    <property type="match status" value="1"/>
</dbReference>
<evidence type="ECO:0000313" key="3">
    <source>
        <dbReference type="Proteomes" id="UP000626786"/>
    </source>
</evidence>
<feature type="domain" description="Peptidase M20 dimerisation" evidence="1">
    <location>
        <begin position="185"/>
        <end position="276"/>
    </location>
</feature>
<dbReference type="InterPro" id="IPR011650">
    <property type="entry name" value="Peptidase_M20_dimer"/>
</dbReference>
<evidence type="ECO:0000259" key="1">
    <source>
        <dbReference type="Pfam" id="PF07687"/>
    </source>
</evidence>
<reference evidence="2 3" key="1">
    <citation type="submission" date="2020-08" db="EMBL/GenBank/DDBJ databases">
        <title>A Genomic Blueprint of the Chicken Gut Microbiome.</title>
        <authorList>
            <person name="Gilroy R."/>
            <person name="Ravi A."/>
            <person name="Getino M."/>
            <person name="Pursley I."/>
            <person name="Horton D.L."/>
            <person name="Alikhan N.-F."/>
            <person name="Baker D."/>
            <person name="Gharbi K."/>
            <person name="Hall N."/>
            <person name="Watson M."/>
            <person name="Adriaenssens E.M."/>
            <person name="Foster-Nyarko E."/>
            <person name="Jarju S."/>
            <person name="Secka A."/>
            <person name="Antonio M."/>
            <person name="Oren A."/>
            <person name="Chaudhuri R."/>
            <person name="La Ragione R.M."/>
            <person name="Hildebrand F."/>
            <person name="Pallen M.J."/>
        </authorList>
    </citation>
    <scope>NUCLEOTIDE SEQUENCE [LARGE SCALE GENOMIC DNA]</scope>
    <source>
        <strain evidence="2 3">Sa2YVA2</strain>
    </source>
</reference>
<dbReference type="Gene3D" id="3.40.630.10">
    <property type="entry name" value="Zn peptidases"/>
    <property type="match status" value="1"/>
</dbReference>
<proteinExistence type="predicted"/>
<dbReference type="InterPro" id="IPR017439">
    <property type="entry name" value="Amidohydrolase"/>
</dbReference>
<dbReference type="InterPro" id="IPR002933">
    <property type="entry name" value="Peptidase_M20"/>
</dbReference>
<dbReference type="SUPFAM" id="SSF53187">
    <property type="entry name" value="Zn-dependent exopeptidases"/>
    <property type="match status" value="1"/>
</dbReference>
<protein>
    <submittedName>
        <fullName evidence="2">Amidohydrolase</fullName>
    </submittedName>
</protein>
<evidence type="ECO:0000313" key="2">
    <source>
        <dbReference type="EMBL" id="MBD7985979.1"/>
    </source>
</evidence>
<dbReference type="SUPFAM" id="SSF55031">
    <property type="entry name" value="Bacterial exopeptidase dimerisation domain"/>
    <property type="match status" value="1"/>
</dbReference>
<dbReference type="Gene3D" id="3.30.70.360">
    <property type="match status" value="1"/>
</dbReference>
<gene>
    <name evidence="2" type="ORF">H9649_15515</name>
</gene>
<dbReference type="PANTHER" id="PTHR11014:SF63">
    <property type="entry name" value="METALLOPEPTIDASE, PUTATIVE (AFU_ORTHOLOGUE AFUA_6G09600)-RELATED"/>
    <property type="match status" value="1"/>
</dbReference>
<dbReference type="PANTHER" id="PTHR11014">
    <property type="entry name" value="PEPTIDASE M20 FAMILY MEMBER"/>
    <property type="match status" value="1"/>
</dbReference>
<accession>A0ABR8UEG2</accession>
<keyword evidence="3" id="KW-1185">Reference proteome</keyword>
<sequence>MQDELQKEVIAWRRHLHENAELSYHEYKTSDYIYETVSTFPGLTVTRPTKTSVYAVLKGGKRAGAKPRTIAFRADIDALPIQEEADVDFKSNTPGVMHACGHDAHAAMLLGAAKALSNRRDEFSGEIRFIFQHAEEVTPGGAMELVEHGVMKDVDYVFALHVYPYENAGTFSMRAGKMNAAGDDFEITIKGRGGHASTPELTIDPLIIGAEVVTNIQLIVSRKLPILNAPVITVTKFNCGNSLNVIEEKATLGGTIRSHDPVVRVQAREFLEQVAKGIASTHGATAEVKWDLGCAAVHNDEEATEITRRAAAKIVGKENVHDLPEPMFGAEDFAAYSEVVPASMQFIGVHNEDFGLAYPLHHPKFKIEEKALQYGVSYFVNIAEELCQG</sequence>